<evidence type="ECO:0000313" key="11">
    <source>
        <dbReference type="EMBL" id="HIQ29359.1"/>
    </source>
</evidence>
<proteinExistence type="inferred from homology"/>
<organism evidence="11 12">
    <name type="scientific">Caldiarchaeum subterraneum</name>
    <dbReference type="NCBI Taxonomy" id="311458"/>
    <lineage>
        <taxon>Archaea</taxon>
        <taxon>Nitrososphaerota</taxon>
        <taxon>Candidatus Caldarchaeales</taxon>
        <taxon>Candidatus Caldarchaeaceae</taxon>
        <taxon>Candidatus Caldarchaeum</taxon>
    </lineage>
</organism>
<dbReference type="EMBL" id="DQVM01000039">
    <property type="protein sequence ID" value="HIQ29359.1"/>
    <property type="molecule type" value="Genomic_DNA"/>
</dbReference>
<evidence type="ECO:0000256" key="1">
    <source>
        <dbReference type="ARBA" id="ARBA00022691"/>
    </source>
</evidence>
<name>A0A833EBK8_CALS0</name>
<evidence type="ECO:0000256" key="6">
    <source>
        <dbReference type="ARBA" id="ARBA00023145"/>
    </source>
</evidence>
<protein>
    <recommendedName>
        <fullName evidence="10">S-adenosylmethionine decarboxylase proenzyme</fullName>
        <shortName evidence="10">AdoMetDC</shortName>
        <shortName evidence="10">SAMDC</shortName>
        <ecNumber evidence="10">4.1.1.50</ecNumber>
    </recommendedName>
    <component>
        <recommendedName>
            <fullName evidence="10">S-adenosylmethionine decarboxylase beta chain</fullName>
        </recommendedName>
    </component>
    <component>
        <recommendedName>
            <fullName evidence="10">S-adenosylmethionine decarboxylase alpha chain</fullName>
        </recommendedName>
    </component>
</protein>
<dbReference type="Pfam" id="PF02675">
    <property type="entry name" value="AdoMet_dc"/>
    <property type="match status" value="1"/>
</dbReference>
<dbReference type="HAMAP" id="MF_00464">
    <property type="entry name" value="AdoMetDC_1"/>
    <property type="match status" value="1"/>
</dbReference>
<comment type="subunit">
    <text evidence="10">Heterotetramer of two alpha and two beta chains arranged as a dimer of alpha/beta heterodimers.</text>
</comment>
<comment type="PTM">
    <text evidence="10">Is synthesized initially as an inactive proenzyme. Formation of the active enzyme involves a self-maturation process in which the active site pyruvoyl group is generated from an internal serine residue via an autocatalytic post-translational modification. Two non-identical subunits are generated from the proenzyme in this reaction, and the pyruvate is formed at the N-terminus of the alpha chain, which is derived from the carboxyl end of the proenzyme. The post-translation cleavage follows an unusual pathway, termed non-hydrolytic serinolysis, in which the side chain hydroxyl group of the serine supplies its oxygen atom to form the C-terminus of the beta chain, while the remainder of the serine residue undergoes an oxidative deamination to produce ammonia and the pyruvoyl group blocking the N-terminus of the alpha chain.</text>
</comment>
<comment type="pathway">
    <text evidence="10">Amine and polyamine biosynthesis; S-adenosylmethioninamine biosynthesis; S-adenosylmethioninamine from S-adenosyl-L-methionine: step 1/1.</text>
</comment>
<evidence type="ECO:0000256" key="8">
    <source>
        <dbReference type="ARBA" id="ARBA00023270"/>
    </source>
</evidence>
<evidence type="ECO:0000256" key="4">
    <source>
        <dbReference type="ARBA" id="ARBA00023066"/>
    </source>
</evidence>
<evidence type="ECO:0000256" key="9">
    <source>
        <dbReference type="ARBA" id="ARBA00023317"/>
    </source>
</evidence>
<keyword evidence="1 10" id="KW-0949">S-adenosyl-L-methionine</keyword>
<keyword evidence="4 10" id="KW-0745">Spermidine biosynthesis</keyword>
<evidence type="ECO:0000256" key="10">
    <source>
        <dbReference type="HAMAP-Rule" id="MF_00464"/>
    </source>
</evidence>
<feature type="site" description="Cleavage (non-hydrolytic); by autolysis" evidence="10">
    <location>
        <begin position="64"/>
        <end position="65"/>
    </location>
</feature>
<evidence type="ECO:0000256" key="7">
    <source>
        <dbReference type="ARBA" id="ARBA00023239"/>
    </source>
</evidence>
<dbReference type="SUPFAM" id="SSF56276">
    <property type="entry name" value="S-adenosylmethionine decarboxylase"/>
    <property type="match status" value="1"/>
</dbReference>
<keyword evidence="3 10" id="KW-0068">Autocatalytic cleavage</keyword>
<dbReference type="NCBIfam" id="TIGR03330">
    <property type="entry name" value="SAM_DCase_Bsu"/>
    <property type="match status" value="1"/>
</dbReference>
<keyword evidence="6 10" id="KW-0865">Zymogen</keyword>
<comment type="catalytic activity">
    <reaction evidence="10">
        <text>S-adenosyl-L-methionine + H(+) = S-adenosyl 3-(methylsulfanyl)propylamine + CO2</text>
        <dbReference type="Rhea" id="RHEA:15981"/>
        <dbReference type="ChEBI" id="CHEBI:15378"/>
        <dbReference type="ChEBI" id="CHEBI:16526"/>
        <dbReference type="ChEBI" id="CHEBI:57443"/>
        <dbReference type="ChEBI" id="CHEBI:59789"/>
        <dbReference type="EC" id="4.1.1.50"/>
    </reaction>
</comment>
<dbReference type="AlphaFoldDB" id="A0A833EBK8"/>
<keyword evidence="7 10" id="KW-0456">Lyase</keyword>
<dbReference type="PANTHER" id="PTHR33866">
    <property type="entry name" value="S-ADENOSYLMETHIONINE DECARBOXYLASE PROENZYME"/>
    <property type="match status" value="1"/>
</dbReference>
<feature type="active site" description="Proton acceptor; for processing activity" evidence="10">
    <location>
        <position position="70"/>
    </location>
</feature>
<dbReference type="GO" id="GO:0005829">
    <property type="term" value="C:cytosol"/>
    <property type="evidence" value="ECO:0007669"/>
    <property type="project" value="TreeGrafter"/>
</dbReference>
<feature type="chain" id="PRO_5033182850" description="S-adenosylmethionine decarboxylase beta chain" evidence="10">
    <location>
        <begin position="1"/>
        <end position="64"/>
    </location>
</feature>
<comment type="similarity">
    <text evidence="10">Belongs to the prokaryotic AdoMetDC family. Type 1 subfamily.</text>
</comment>
<feature type="active site" description="Schiff-base intermediate with substrate; via pyruvic acid" evidence="10">
    <location>
        <position position="65"/>
    </location>
</feature>
<comment type="cofactor">
    <cofactor evidence="10">
        <name>pyruvate</name>
        <dbReference type="ChEBI" id="CHEBI:15361"/>
    </cofactor>
    <text evidence="10">Binds 1 pyruvoyl group covalently per subunit.</text>
</comment>
<sequence length="128" mass="14221">MIRGLGRHIIAEFHECDAKTLKDEQLIKNLLTEAANASKSHILSSFSVNFGGEGGVSAILIIQESHISIHTWPEHNYAAVDIFTCGEKTDPVAALEVIANTLKPRFVNTMEVKRGVLTELRTREAQFY</sequence>
<reference evidence="11" key="1">
    <citation type="journal article" date="2020" name="ISME J.">
        <title>Gammaproteobacteria mediating utilization of methyl-, sulfur- and petroleum organic compounds in deep ocean hydrothermal plumes.</title>
        <authorList>
            <person name="Zhou Z."/>
            <person name="Liu Y."/>
            <person name="Pan J."/>
            <person name="Cron B.R."/>
            <person name="Toner B.M."/>
            <person name="Anantharaman K."/>
            <person name="Breier J.A."/>
            <person name="Dick G.J."/>
            <person name="Li M."/>
        </authorList>
    </citation>
    <scope>NUCLEOTIDE SEQUENCE</scope>
    <source>
        <strain evidence="11">SZUA-1515</strain>
    </source>
</reference>
<feature type="chain" id="PRO_5033182851" description="S-adenosylmethionine decarboxylase alpha chain" evidence="10">
    <location>
        <begin position="65"/>
        <end position="128"/>
    </location>
</feature>
<evidence type="ECO:0000256" key="5">
    <source>
        <dbReference type="ARBA" id="ARBA00023115"/>
    </source>
</evidence>
<evidence type="ECO:0000256" key="3">
    <source>
        <dbReference type="ARBA" id="ARBA00022813"/>
    </source>
</evidence>
<dbReference type="EC" id="4.1.1.50" evidence="10"/>
<comment type="caution">
    <text evidence="11">The sequence shown here is derived from an EMBL/GenBank/DDBJ whole genome shotgun (WGS) entry which is preliminary data.</text>
</comment>
<accession>A0A833EBK8</accession>
<evidence type="ECO:0000256" key="2">
    <source>
        <dbReference type="ARBA" id="ARBA00022793"/>
    </source>
</evidence>
<feature type="modified residue" description="Pyruvic acid (Ser); by autocatalysis" evidence="10">
    <location>
        <position position="65"/>
    </location>
</feature>
<dbReference type="GO" id="GO:0004014">
    <property type="term" value="F:adenosylmethionine decarboxylase activity"/>
    <property type="evidence" value="ECO:0007669"/>
    <property type="project" value="UniProtKB-UniRule"/>
</dbReference>
<dbReference type="InterPro" id="IPR017716">
    <property type="entry name" value="S-AdoMet_deCOase_pro-enz"/>
</dbReference>
<dbReference type="GO" id="GO:0008295">
    <property type="term" value="P:spermidine biosynthetic process"/>
    <property type="evidence" value="ECO:0007669"/>
    <property type="project" value="UniProtKB-UniRule"/>
</dbReference>
<dbReference type="Gene3D" id="3.30.360.110">
    <property type="entry name" value="S-adenosylmethionine decarboxylase domain"/>
    <property type="match status" value="1"/>
</dbReference>
<keyword evidence="2 10" id="KW-0210">Decarboxylase</keyword>
<dbReference type="Gene3D" id="3.30.160.750">
    <property type="match status" value="1"/>
</dbReference>
<keyword evidence="9 10" id="KW-0670">Pyruvate</keyword>
<evidence type="ECO:0000313" key="12">
    <source>
        <dbReference type="Proteomes" id="UP000608579"/>
    </source>
</evidence>
<comment type="function">
    <text evidence="10">Catalyzes the decarboxylation of S-adenosylmethionine to S-adenosylmethioninamine (dcAdoMet), the propylamine donor required for the synthesis of the polyamines spermine and spermidine from the diamine putrescine.</text>
</comment>
<dbReference type="InterPro" id="IPR042286">
    <property type="entry name" value="AdoMetDC_C"/>
</dbReference>
<dbReference type="InterPro" id="IPR003826">
    <property type="entry name" value="AdoMetDC_fam_prok"/>
</dbReference>
<dbReference type="UniPathway" id="UPA00331">
    <property type="reaction ID" value="UER00451"/>
</dbReference>
<feature type="active site" description="Proton donor; for catalytic activity" evidence="10">
    <location>
        <position position="85"/>
    </location>
</feature>
<dbReference type="PANTHER" id="PTHR33866:SF2">
    <property type="entry name" value="S-ADENOSYLMETHIONINE DECARBOXYLASE PROENZYME"/>
    <property type="match status" value="1"/>
</dbReference>
<keyword evidence="5 10" id="KW-0620">Polyamine biosynthesis</keyword>
<keyword evidence="8 10" id="KW-0704">Schiff base</keyword>
<dbReference type="InterPro" id="IPR042284">
    <property type="entry name" value="AdoMetDC_N"/>
</dbReference>
<dbReference type="InterPro" id="IPR016067">
    <property type="entry name" value="S-AdoMet_deCO2ase_core"/>
</dbReference>
<dbReference type="Proteomes" id="UP000608579">
    <property type="component" value="Unassembled WGS sequence"/>
</dbReference>
<gene>
    <name evidence="11" type="primary">speD</name>
    <name evidence="10" type="synonym">speH</name>
    <name evidence="11" type="ORF">EYH45_02215</name>
</gene>